<protein>
    <submittedName>
        <fullName evidence="9">Carbohydrate ABC transporter permease</fullName>
    </submittedName>
</protein>
<feature type="transmembrane region" description="Helical" evidence="7">
    <location>
        <begin position="82"/>
        <end position="103"/>
    </location>
</feature>
<evidence type="ECO:0000256" key="2">
    <source>
        <dbReference type="ARBA" id="ARBA00022448"/>
    </source>
</evidence>
<evidence type="ECO:0000256" key="7">
    <source>
        <dbReference type="SAM" id="Phobius"/>
    </source>
</evidence>
<keyword evidence="3" id="KW-1003">Cell membrane</keyword>
<dbReference type="CDD" id="cd06261">
    <property type="entry name" value="TM_PBP2"/>
    <property type="match status" value="1"/>
</dbReference>
<feature type="transmembrane region" description="Helical" evidence="7">
    <location>
        <begin position="265"/>
        <end position="285"/>
    </location>
</feature>
<dbReference type="PROSITE" id="PS51257">
    <property type="entry name" value="PROKAR_LIPOPROTEIN"/>
    <property type="match status" value="1"/>
</dbReference>
<dbReference type="SUPFAM" id="SSF161098">
    <property type="entry name" value="MetI-like"/>
    <property type="match status" value="1"/>
</dbReference>
<dbReference type="InterPro" id="IPR000515">
    <property type="entry name" value="MetI-like"/>
</dbReference>
<evidence type="ECO:0000259" key="8">
    <source>
        <dbReference type="PROSITE" id="PS50928"/>
    </source>
</evidence>
<dbReference type="PANTHER" id="PTHR43744">
    <property type="entry name" value="ABC TRANSPORTER PERMEASE PROTEIN MG189-RELATED-RELATED"/>
    <property type="match status" value="1"/>
</dbReference>
<evidence type="ECO:0000256" key="6">
    <source>
        <dbReference type="ARBA" id="ARBA00023136"/>
    </source>
</evidence>
<reference evidence="9" key="2">
    <citation type="journal article" date="2021" name="PeerJ">
        <title>Extensive microbial diversity within the chicken gut microbiome revealed by metagenomics and culture.</title>
        <authorList>
            <person name="Gilroy R."/>
            <person name="Ravi A."/>
            <person name="Getino M."/>
            <person name="Pursley I."/>
            <person name="Horton D.L."/>
            <person name="Alikhan N.F."/>
            <person name="Baker D."/>
            <person name="Gharbi K."/>
            <person name="Hall N."/>
            <person name="Watson M."/>
            <person name="Adriaenssens E.M."/>
            <person name="Foster-Nyarko E."/>
            <person name="Jarju S."/>
            <person name="Secka A."/>
            <person name="Antonio M."/>
            <person name="Oren A."/>
            <person name="Chaudhuri R.R."/>
            <person name="La Ragione R."/>
            <person name="Hildebrand F."/>
            <person name="Pallen M.J."/>
        </authorList>
    </citation>
    <scope>NUCLEOTIDE SEQUENCE</scope>
    <source>
        <strain evidence="9">CHK189-12415</strain>
    </source>
</reference>
<reference evidence="9" key="1">
    <citation type="submission" date="2020-10" db="EMBL/GenBank/DDBJ databases">
        <authorList>
            <person name="Gilroy R."/>
        </authorList>
    </citation>
    <scope>NUCLEOTIDE SEQUENCE</scope>
    <source>
        <strain evidence="9">CHK189-12415</strain>
    </source>
</reference>
<dbReference type="GO" id="GO:0055085">
    <property type="term" value="P:transmembrane transport"/>
    <property type="evidence" value="ECO:0007669"/>
    <property type="project" value="InterPro"/>
</dbReference>
<keyword evidence="4 7" id="KW-0812">Transmembrane</keyword>
<feature type="transmembrane region" description="Helical" evidence="7">
    <location>
        <begin position="146"/>
        <end position="166"/>
    </location>
</feature>
<dbReference type="GO" id="GO:0005886">
    <property type="term" value="C:plasma membrane"/>
    <property type="evidence" value="ECO:0007669"/>
    <property type="project" value="UniProtKB-SubCell"/>
</dbReference>
<dbReference type="PANTHER" id="PTHR43744:SF9">
    <property type="entry name" value="POLYGALACTURONAN_RHAMNOGALACTURONAN TRANSPORT SYSTEM PERMEASE PROTEIN YTCP"/>
    <property type="match status" value="1"/>
</dbReference>
<feature type="transmembrane region" description="Helical" evidence="7">
    <location>
        <begin position="115"/>
        <end position="134"/>
    </location>
</feature>
<evidence type="ECO:0000313" key="10">
    <source>
        <dbReference type="Proteomes" id="UP000824241"/>
    </source>
</evidence>
<feature type="domain" description="ABC transmembrane type-1" evidence="8">
    <location>
        <begin position="78"/>
        <end position="283"/>
    </location>
</feature>
<comment type="subcellular location">
    <subcellularLocation>
        <location evidence="1">Cell membrane</location>
        <topology evidence="1">Multi-pass membrane protein</topology>
    </subcellularLocation>
</comment>
<feature type="transmembrane region" description="Helical" evidence="7">
    <location>
        <begin position="187"/>
        <end position="209"/>
    </location>
</feature>
<gene>
    <name evidence="9" type="ORF">IAB37_05155</name>
</gene>
<dbReference type="PROSITE" id="PS50928">
    <property type="entry name" value="ABC_TM1"/>
    <property type="match status" value="1"/>
</dbReference>
<keyword evidence="6 7" id="KW-0472">Membrane</keyword>
<dbReference type="EMBL" id="DVHA01000168">
    <property type="protein sequence ID" value="HIR60946.1"/>
    <property type="molecule type" value="Genomic_DNA"/>
</dbReference>
<dbReference type="Gene3D" id="1.10.3720.10">
    <property type="entry name" value="MetI-like"/>
    <property type="match status" value="1"/>
</dbReference>
<evidence type="ECO:0000256" key="3">
    <source>
        <dbReference type="ARBA" id="ARBA00022475"/>
    </source>
</evidence>
<evidence type="ECO:0000256" key="1">
    <source>
        <dbReference type="ARBA" id="ARBA00004651"/>
    </source>
</evidence>
<keyword evidence="5 7" id="KW-1133">Transmembrane helix</keyword>
<name>A0A9D1DY11_9FIRM</name>
<evidence type="ECO:0000256" key="5">
    <source>
        <dbReference type="ARBA" id="ARBA00022989"/>
    </source>
</evidence>
<organism evidence="9 10">
    <name type="scientific">Candidatus Faecivivens stercoravium</name>
    <dbReference type="NCBI Taxonomy" id="2840803"/>
    <lineage>
        <taxon>Bacteria</taxon>
        <taxon>Bacillati</taxon>
        <taxon>Bacillota</taxon>
        <taxon>Clostridia</taxon>
        <taxon>Eubacteriales</taxon>
        <taxon>Oscillospiraceae</taxon>
        <taxon>Oscillospiraceae incertae sedis</taxon>
        <taxon>Candidatus Faecivivens</taxon>
    </lineage>
</organism>
<evidence type="ECO:0000256" key="4">
    <source>
        <dbReference type="ARBA" id="ARBA00022692"/>
    </source>
</evidence>
<keyword evidence="2" id="KW-0813">Transport</keyword>
<dbReference type="AlphaFoldDB" id="A0A9D1DY11"/>
<dbReference type="InterPro" id="IPR035906">
    <property type="entry name" value="MetI-like_sf"/>
</dbReference>
<sequence length="300" mass="33739">MAMVRNKSIGSRVFNFVNIVFFAFVIIACILPVWHVFCASFSDAGWVLNQSGIIWQIHDFSLTGYKLVFENANIWTGYLNTFFYVIANTALGMLLTVMGAYALSRKDFLWANPVMLGISFTMLFSGGIIPSYILVTQYLDMYDSRWALIIPTCMNAFNLILIRTALQNVPASLEESAMLDGAGRFTILFRIMLPLIKATLATVVLYFVIGNWNSWFNAMIYLRTRSKFPLQLVLREILITASDAATTGTVTSSTETGDTALYRQLTQYCTIIVSTVPIFIFYPFIQKYFESGVMIGAIKG</sequence>
<evidence type="ECO:0000313" key="9">
    <source>
        <dbReference type="EMBL" id="HIR60946.1"/>
    </source>
</evidence>
<comment type="caution">
    <text evidence="9">The sequence shown here is derived from an EMBL/GenBank/DDBJ whole genome shotgun (WGS) entry which is preliminary data.</text>
</comment>
<accession>A0A9D1DY11</accession>
<proteinExistence type="predicted"/>
<dbReference type="Proteomes" id="UP000824241">
    <property type="component" value="Unassembled WGS sequence"/>
</dbReference>
<feature type="transmembrane region" description="Helical" evidence="7">
    <location>
        <begin position="12"/>
        <end position="37"/>
    </location>
</feature>